<dbReference type="SUPFAM" id="SSF56935">
    <property type="entry name" value="Porins"/>
    <property type="match status" value="1"/>
</dbReference>
<keyword evidence="5 12" id="KW-0812">Transmembrane</keyword>
<dbReference type="InterPro" id="IPR039426">
    <property type="entry name" value="TonB-dep_rcpt-like"/>
</dbReference>
<evidence type="ECO:0000259" key="15">
    <source>
        <dbReference type="Pfam" id="PF00593"/>
    </source>
</evidence>
<feature type="domain" description="TonB-dependent receptor plug" evidence="16">
    <location>
        <begin position="58"/>
        <end position="163"/>
    </location>
</feature>
<evidence type="ECO:0000313" key="17">
    <source>
        <dbReference type="EMBL" id="SMP72113.1"/>
    </source>
</evidence>
<evidence type="ECO:0000256" key="6">
    <source>
        <dbReference type="ARBA" id="ARBA00022729"/>
    </source>
</evidence>
<evidence type="ECO:0000256" key="10">
    <source>
        <dbReference type="ARBA" id="ARBA00023170"/>
    </source>
</evidence>
<evidence type="ECO:0000256" key="12">
    <source>
        <dbReference type="PROSITE-ProRule" id="PRU01360"/>
    </source>
</evidence>
<evidence type="ECO:0000256" key="4">
    <source>
        <dbReference type="ARBA" id="ARBA00022452"/>
    </source>
</evidence>
<dbReference type="RefSeq" id="WP_283444040.1">
    <property type="nucleotide sequence ID" value="NZ_FXUL01000017.1"/>
</dbReference>
<evidence type="ECO:0000256" key="7">
    <source>
        <dbReference type="ARBA" id="ARBA00023065"/>
    </source>
</evidence>
<evidence type="ECO:0000256" key="9">
    <source>
        <dbReference type="ARBA" id="ARBA00023136"/>
    </source>
</evidence>
<dbReference type="InterPro" id="IPR037066">
    <property type="entry name" value="Plug_dom_sf"/>
</dbReference>
<dbReference type="Gene3D" id="2.170.130.10">
    <property type="entry name" value="TonB-dependent receptor, plug domain"/>
    <property type="match status" value="1"/>
</dbReference>
<keyword evidence="8 13" id="KW-0798">TonB box</keyword>
<evidence type="ECO:0000256" key="13">
    <source>
        <dbReference type="RuleBase" id="RU003357"/>
    </source>
</evidence>
<dbReference type="EMBL" id="FXUL01000017">
    <property type="protein sequence ID" value="SMP72113.1"/>
    <property type="molecule type" value="Genomic_DNA"/>
</dbReference>
<evidence type="ECO:0000259" key="16">
    <source>
        <dbReference type="Pfam" id="PF07715"/>
    </source>
</evidence>
<dbReference type="Pfam" id="PF00593">
    <property type="entry name" value="TonB_dep_Rec_b-barrel"/>
    <property type="match status" value="1"/>
</dbReference>
<dbReference type="Gene3D" id="2.40.170.20">
    <property type="entry name" value="TonB-dependent receptor, beta-barrel domain"/>
    <property type="match status" value="1"/>
</dbReference>
<dbReference type="InterPro" id="IPR036942">
    <property type="entry name" value="Beta-barrel_TonB_sf"/>
</dbReference>
<organism evidence="17 18">
    <name type="scientific">Noviherbaspirillum suwonense</name>
    <dbReference type="NCBI Taxonomy" id="1224511"/>
    <lineage>
        <taxon>Bacteria</taxon>
        <taxon>Pseudomonadati</taxon>
        <taxon>Pseudomonadota</taxon>
        <taxon>Betaproteobacteria</taxon>
        <taxon>Burkholderiales</taxon>
        <taxon>Oxalobacteraceae</taxon>
        <taxon>Noviherbaspirillum</taxon>
    </lineage>
</organism>
<keyword evidence="7" id="KW-0406">Ion transport</keyword>
<comment type="subcellular location">
    <subcellularLocation>
        <location evidence="1 12">Cell outer membrane</location>
        <topology evidence="1 12">Multi-pass membrane protein</topology>
    </subcellularLocation>
</comment>
<proteinExistence type="inferred from homology"/>
<name>A0ABY1QIX2_9BURK</name>
<evidence type="ECO:0000256" key="2">
    <source>
        <dbReference type="ARBA" id="ARBA00009810"/>
    </source>
</evidence>
<evidence type="ECO:0000256" key="8">
    <source>
        <dbReference type="ARBA" id="ARBA00023077"/>
    </source>
</evidence>
<comment type="caution">
    <text evidence="17">The sequence shown here is derived from an EMBL/GenBank/DDBJ whole genome shotgun (WGS) entry which is preliminary data.</text>
</comment>
<dbReference type="InterPro" id="IPR012910">
    <property type="entry name" value="Plug_dom"/>
</dbReference>
<feature type="chain" id="PRO_5046603159" evidence="14">
    <location>
        <begin position="35"/>
        <end position="630"/>
    </location>
</feature>
<gene>
    <name evidence="17" type="ORF">SAMN06295970_117146</name>
</gene>
<keyword evidence="3 12" id="KW-0813">Transport</keyword>
<keyword evidence="11 12" id="KW-0998">Cell outer membrane</keyword>
<dbReference type="PANTHER" id="PTHR30069:SF53">
    <property type="entry name" value="COLICIN I RECEPTOR-RELATED"/>
    <property type="match status" value="1"/>
</dbReference>
<keyword evidence="4 12" id="KW-1134">Transmembrane beta strand</keyword>
<keyword evidence="18" id="KW-1185">Reference proteome</keyword>
<dbReference type="Pfam" id="PF07715">
    <property type="entry name" value="Plug"/>
    <property type="match status" value="1"/>
</dbReference>
<dbReference type="Proteomes" id="UP001158049">
    <property type="component" value="Unassembled WGS sequence"/>
</dbReference>
<evidence type="ECO:0000256" key="1">
    <source>
        <dbReference type="ARBA" id="ARBA00004571"/>
    </source>
</evidence>
<evidence type="ECO:0000313" key="18">
    <source>
        <dbReference type="Proteomes" id="UP001158049"/>
    </source>
</evidence>
<evidence type="ECO:0000256" key="11">
    <source>
        <dbReference type="ARBA" id="ARBA00023237"/>
    </source>
</evidence>
<evidence type="ECO:0000256" key="5">
    <source>
        <dbReference type="ARBA" id="ARBA00022692"/>
    </source>
</evidence>
<keyword evidence="9 12" id="KW-0472">Membrane</keyword>
<keyword evidence="10" id="KW-0675">Receptor</keyword>
<evidence type="ECO:0000256" key="3">
    <source>
        <dbReference type="ARBA" id="ARBA00022448"/>
    </source>
</evidence>
<reference evidence="17 18" key="1">
    <citation type="submission" date="2017-05" db="EMBL/GenBank/DDBJ databases">
        <authorList>
            <person name="Varghese N."/>
            <person name="Submissions S."/>
        </authorList>
    </citation>
    <scope>NUCLEOTIDE SEQUENCE [LARGE SCALE GENOMIC DNA]</scope>
    <source>
        <strain evidence="17 18">DSM 26001</strain>
    </source>
</reference>
<dbReference type="PANTHER" id="PTHR30069">
    <property type="entry name" value="TONB-DEPENDENT OUTER MEMBRANE RECEPTOR"/>
    <property type="match status" value="1"/>
</dbReference>
<keyword evidence="6 14" id="KW-0732">Signal</keyword>
<protein>
    <submittedName>
        <fullName evidence="17">Vitamin B12 transporter</fullName>
    </submittedName>
</protein>
<accession>A0ABY1QIX2</accession>
<feature type="domain" description="TonB-dependent receptor-like beta-barrel" evidence="15">
    <location>
        <begin position="215"/>
        <end position="603"/>
    </location>
</feature>
<evidence type="ECO:0000256" key="14">
    <source>
        <dbReference type="SAM" id="SignalP"/>
    </source>
</evidence>
<feature type="signal peptide" evidence="14">
    <location>
        <begin position="1"/>
        <end position="34"/>
    </location>
</feature>
<comment type="similarity">
    <text evidence="2 12 13">Belongs to the TonB-dependent receptor family.</text>
</comment>
<dbReference type="InterPro" id="IPR000531">
    <property type="entry name" value="Beta-barrel_TonB"/>
</dbReference>
<sequence length="630" mass="67740">MTTTRNPRTASHRSPLLAAGIGALAAAFPLSTLAQQPRTEATLSPVQVTSSRTPQQARDVLADNIVITSEEIAASGHKNLDDLLQQKRSIEISRNGGPGTNASLFLRGASNAQNVVLIDGVRVGSSSVGGATWSALPLSQVDHIEIVYGPRSTLYGADAIGGVVQIFTKKGEGPPRFNADIGAGSYGARTIEGGLSGATGGEHSVHYAFNLGREKARGFSATTPDNAFSYNPDPDGYTRESASGQLSMDLAPGHEIGLRFLQSHLDAQYDNGDTGYNDRTITDVGAYSVYSRNRLLPNWTSLLQLSRGVDRSRTPSDFGDAVGNTRQDTITWQNDIALGTDLLQLLLERRVEHVDTSDQGVGGSRATNSLAAVYQLKRGAHLASASVRNDDSTQYGSKTTGSLAYGYRLTDALRVNGSVGTSFRAPSYNELYYPGYGVPTNRPESGRNVEAGVYYEKGSDQFSAVAYRNRVTDLLVYAFPCPVSPAAYSFGCAYNVNEALLTGVTLGASTRIGQFTLRGSLDFQNPRDETTDKLLARRARRHGLVALDYRAGPLMAGVETQFSGKRFDDSANTATLGGYALLNLYANYAINRDWSAYARWNNVLDKDYRLANGYATAGSNVFVGVRYGFR</sequence>
<dbReference type="PROSITE" id="PS52016">
    <property type="entry name" value="TONB_DEPENDENT_REC_3"/>
    <property type="match status" value="1"/>
</dbReference>